<evidence type="ECO:0000313" key="1">
    <source>
        <dbReference type="EMBL" id="KUJ08518.1"/>
    </source>
</evidence>
<accession>A0A132B7Y6</accession>
<name>A0A132B7Y6_MOLSC</name>
<proteinExistence type="predicted"/>
<organism evidence="1 2">
    <name type="scientific">Mollisia scopiformis</name>
    <name type="common">Conifer needle endophyte fungus</name>
    <name type="synonym">Phialocephala scopiformis</name>
    <dbReference type="NCBI Taxonomy" id="149040"/>
    <lineage>
        <taxon>Eukaryota</taxon>
        <taxon>Fungi</taxon>
        <taxon>Dikarya</taxon>
        <taxon>Ascomycota</taxon>
        <taxon>Pezizomycotina</taxon>
        <taxon>Leotiomycetes</taxon>
        <taxon>Helotiales</taxon>
        <taxon>Mollisiaceae</taxon>
        <taxon>Mollisia</taxon>
    </lineage>
</organism>
<dbReference type="RefSeq" id="XP_018062873.1">
    <property type="nucleotide sequence ID" value="XM_018216200.1"/>
</dbReference>
<keyword evidence="2" id="KW-1185">Reference proteome</keyword>
<protein>
    <recommendedName>
        <fullName evidence="3">Glycosyltransferase family 17 protein</fullName>
    </recommendedName>
</protein>
<dbReference type="Pfam" id="PF04724">
    <property type="entry name" value="Glyco_transf_17"/>
    <property type="match status" value="2"/>
</dbReference>
<evidence type="ECO:0000313" key="2">
    <source>
        <dbReference type="Proteomes" id="UP000070700"/>
    </source>
</evidence>
<dbReference type="EMBL" id="KQ947435">
    <property type="protein sequence ID" value="KUJ08518.1"/>
    <property type="molecule type" value="Genomic_DNA"/>
</dbReference>
<dbReference type="GO" id="GO:0003830">
    <property type="term" value="F:beta-1,4-mannosylglycoprotein 4-beta-N-acetylglucosaminyltransferase activity"/>
    <property type="evidence" value="ECO:0007669"/>
    <property type="project" value="InterPro"/>
</dbReference>
<dbReference type="PANTHER" id="PTHR12224">
    <property type="entry name" value="BETA-1,4-MANNOSYL-GLYCOPROTEIN BETA-1,4-N-ACETYLGLUCOSAMINYL-TRANSFERASE"/>
    <property type="match status" value="1"/>
</dbReference>
<dbReference type="KEGG" id="psco:LY89DRAFT_690955"/>
<dbReference type="GO" id="GO:0006044">
    <property type="term" value="P:N-acetylglucosamine metabolic process"/>
    <property type="evidence" value="ECO:0007669"/>
    <property type="project" value="TreeGrafter"/>
</dbReference>
<evidence type="ECO:0008006" key="3">
    <source>
        <dbReference type="Google" id="ProtNLM"/>
    </source>
</evidence>
<dbReference type="GO" id="GO:0016020">
    <property type="term" value="C:membrane"/>
    <property type="evidence" value="ECO:0007669"/>
    <property type="project" value="InterPro"/>
</dbReference>
<reference evidence="1 2" key="1">
    <citation type="submission" date="2015-10" db="EMBL/GenBank/DDBJ databases">
        <title>Full genome of DAOMC 229536 Phialocephala scopiformis, a fungal endophyte of spruce producing the potent anti-insectan compound rugulosin.</title>
        <authorList>
            <consortium name="DOE Joint Genome Institute"/>
            <person name="Walker A.K."/>
            <person name="Frasz S.L."/>
            <person name="Seifert K.A."/>
            <person name="Miller J.D."/>
            <person name="Mondo S.J."/>
            <person name="Labutti K."/>
            <person name="Lipzen A."/>
            <person name="Dockter R."/>
            <person name="Kennedy M."/>
            <person name="Grigoriev I.V."/>
            <person name="Spatafora J.W."/>
        </authorList>
    </citation>
    <scope>NUCLEOTIDE SEQUENCE [LARGE SCALE GENOMIC DNA]</scope>
    <source>
        <strain evidence="1 2">CBS 120377</strain>
    </source>
</reference>
<dbReference type="SUPFAM" id="SSF55008">
    <property type="entry name" value="HMA, heavy metal-associated domain"/>
    <property type="match status" value="1"/>
</dbReference>
<dbReference type="InParanoid" id="A0A132B7Y6"/>
<dbReference type="OrthoDB" id="6474464at2759"/>
<dbReference type="GO" id="GO:0046872">
    <property type="term" value="F:metal ion binding"/>
    <property type="evidence" value="ECO:0007669"/>
    <property type="project" value="InterPro"/>
</dbReference>
<dbReference type="GeneID" id="28825926"/>
<dbReference type="Proteomes" id="UP000070700">
    <property type="component" value="Unassembled WGS sequence"/>
</dbReference>
<dbReference type="PANTHER" id="PTHR12224:SF0">
    <property type="entry name" value="BETA-1,4-MANNOSYL-GLYCOPROTEIN 4-BETA-N-ACETYLGLUCOSAMINYLTRANSFERASE"/>
    <property type="match status" value="1"/>
</dbReference>
<dbReference type="AlphaFoldDB" id="A0A132B7Y6"/>
<dbReference type="InterPro" id="IPR006813">
    <property type="entry name" value="Glyco_trans_17"/>
</dbReference>
<dbReference type="InterPro" id="IPR036163">
    <property type="entry name" value="HMA_dom_sf"/>
</dbReference>
<gene>
    <name evidence="1" type="ORF">LY89DRAFT_690955</name>
</gene>
<sequence length="383" mass="45341">MTRPHRWPIFRLRITRLLALFLLICLFIYQFDHQATLPHEVTSVENDLAASHPPDPANHGFLPLADAKLLCRRQHWRPWPRRDGRRKVYDLFMLNDELDMLEIRLSTLYDYVDYFIIVESLVTFTNHEKPLVLKDNWARIEKWSDKVIHHVLENPPIGAPRAWDYEDSQRNAMFSQVFPKLVGDVEKEAKMGDVIIVSDVDEILRPATVMLLRECQTSRRMTLRSQFFYYSFQWRHVGPQWPHGQATTFGGYGKDQTILPADLRNGEGGNRLAWWWEKDELWNAGWHCSTCFRTVEEVLRKMDSFSHVSMNQEQFRVPVRIVDRVRKGMDIWDREVDKFERVQSNEDVPEVLKKDRARWNYMLDRDAGNAGFEDFDADYIPGD</sequence>